<dbReference type="SUPFAM" id="SSF49562">
    <property type="entry name" value="C2 domain (Calcium/lipid-binding domain, CaLB)"/>
    <property type="match status" value="1"/>
</dbReference>
<dbReference type="InterPro" id="IPR000008">
    <property type="entry name" value="C2_dom"/>
</dbReference>
<name>A0A9W6TYB7_9STRA</name>
<evidence type="ECO:0000259" key="2">
    <source>
        <dbReference type="Pfam" id="PF00168"/>
    </source>
</evidence>
<dbReference type="InterPro" id="IPR035892">
    <property type="entry name" value="C2_domain_sf"/>
</dbReference>
<keyword evidence="4" id="KW-1185">Reference proteome</keyword>
<feature type="region of interest" description="Disordered" evidence="1">
    <location>
        <begin position="134"/>
        <end position="187"/>
    </location>
</feature>
<protein>
    <submittedName>
        <fullName evidence="3">Unnamed protein product</fullName>
    </submittedName>
</protein>
<dbReference type="Proteomes" id="UP001165083">
    <property type="component" value="Unassembled WGS sequence"/>
</dbReference>
<dbReference type="EMBL" id="BSXW01000414">
    <property type="protein sequence ID" value="GMF21642.1"/>
    <property type="molecule type" value="Genomic_DNA"/>
</dbReference>
<feature type="domain" description="C2" evidence="2">
    <location>
        <begin position="48"/>
        <end position="99"/>
    </location>
</feature>
<dbReference type="Gene3D" id="2.60.40.150">
    <property type="entry name" value="C2 domain"/>
    <property type="match status" value="1"/>
</dbReference>
<evidence type="ECO:0000256" key="1">
    <source>
        <dbReference type="SAM" id="MobiDB-lite"/>
    </source>
</evidence>
<proteinExistence type="predicted"/>
<dbReference type="Pfam" id="PF00168">
    <property type="entry name" value="C2"/>
    <property type="match status" value="1"/>
</dbReference>
<feature type="compositionally biased region" description="Pro residues" evidence="1">
    <location>
        <begin position="137"/>
        <end position="181"/>
    </location>
</feature>
<dbReference type="PANTHER" id="PTHR47052:SF3">
    <property type="entry name" value="INGRESSION PROTEIN 1"/>
    <property type="match status" value="1"/>
</dbReference>
<dbReference type="OrthoDB" id="419768at2759"/>
<gene>
    <name evidence="3" type="ORF">Plil01_000856100</name>
</gene>
<dbReference type="AlphaFoldDB" id="A0A9W6TYB7"/>
<comment type="caution">
    <text evidence="3">The sequence shown here is derived from an EMBL/GenBank/DDBJ whole genome shotgun (WGS) entry which is preliminary data.</text>
</comment>
<accession>A0A9W6TYB7</accession>
<dbReference type="InterPro" id="IPR052981">
    <property type="entry name" value="Ingression_C2_domain"/>
</dbReference>
<sequence length="249" mass="28218">MADRNSTASFTCAMTASRHEWTIPKVSRSFSMLFRVPLLIYFNIQGGEPEWNEAFVFEVEDPQRDELVVKVKDDDDVIGKCRLPVNMFLNGYLADQWYTITDDSEYVGEVHLRVQYRGPNMQPAVVYAAPQQQPYYQQPPPQYAQQPQYPPQQPQYPPQQPQYPPQQPQYPPQQPQYPPQPAYGYGAQPPTTTVYAAGPPVVVREERRCDSDYDNNNGSNTKNMMLAAGAGVVGGMLLENMLDRGSDSD</sequence>
<organism evidence="3 4">
    <name type="scientific">Phytophthora lilii</name>
    <dbReference type="NCBI Taxonomy" id="2077276"/>
    <lineage>
        <taxon>Eukaryota</taxon>
        <taxon>Sar</taxon>
        <taxon>Stramenopiles</taxon>
        <taxon>Oomycota</taxon>
        <taxon>Peronosporomycetes</taxon>
        <taxon>Peronosporales</taxon>
        <taxon>Peronosporaceae</taxon>
        <taxon>Phytophthora</taxon>
    </lineage>
</organism>
<dbReference type="PANTHER" id="PTHR47052">
    <property type="entry name" value="CONSERVED SERINE PROLINE-RICH PROTEIN (AFU_ORTHOLOGUE AFUA_2G01790)"/>
    <property type="match status" value="1"/>
</dbReference>
<evidence type="ECO:0000313" key="4">
    <source>
        <dbReference type="Proteomes" id="UP001165083"/>
    </source>
</evidence>
<evidence type="ECO:0000313" key="3">
    <source>
        <dbReference type="EMBL" id="GMF21642.1"/>
    </source>
</evidence>
<reference evidence="3" key="1">
    <citation type="submission" date="2023-04" db="EMBL/GenBank/DDBJ databases">
        <title>Phytophthora lilii NBRC 32176.</title>
        <authorList>
            <person name="Ichikawa N."/>
            <person name="Sato H."/>
            <person name="Tonouchi N."/>
        </authorList>
    </citation>
    <scope>NUCLEOTIDE SEQUENCE</scope>
    <source>
        <strain evidence="3">NBRC 32176</strain>
    </source>
</reference>